<gene>
    <name evidence="1" type="ORF">METZ01_LOCUS168451</name>
</gene>
<proteinExistence type="predicted"/>
<accession>A0A382BR26</accession>
<reference evidence="1" key="1">
    <citation type="submission" date="2018-05" db="EMBL/GenBank/DDBJ databases">
        <authorList>
            <person name="Lanie J.A."/>
            <person name="Ng W.-L."/>
            <person name="Kazmierczak K.M."/>
            <person name="Andrzejewski T.M."/>
            <person name="Davidsen T.M."/>
            <person name="Wayne K.J."/>
            <person name="Tettelin H."/>
            <person name="Glass J.I."/>
            <person name="Rusch D."/>
            <person name="Podicherti R."/>
            <person name="Tsui H.-C.T."/>
            <person name="Winkler M.E."/>
        </authorList>
    </citation>
    <scope>NUCLEOTIDE SEQUENCE</scope>
</reference>
<organism evidence="1">
    <name type="scientific">marine metagenome</name>
    <dbReference type="NCBI Taxonomy" id="408172"/>
    <lineage>
        <taxon>unclassified sequences</taxon>
        <taxon>metagenomes</taxon>
        <taxon>ecological metagenomes</taxon>
    </lineage>
</organism>
<name>A0A382BR26_9ZZZZ</name>
<dbReference type="PANTHER" id="PTHR40128">
    <property type="entry name" value="EXPRESSED PROTEIN"/>
    <property type="match status" value="1"/>
</dbReference>
<sequence>MRPVTFLGDCEVAFQSQNLGSLRDCNDLLQNYSDLHSRMKEDGYLLIRGLINREAVIKARKTILRHADENGELPFKADTELMDAVYNPDGRPARTMSEKAVTHHPDVLEVLEGTELFNFFRRFFDQPSRTFDYKWLRMMPPGRAAGPHFDVVYMGRGSQRLHTCWIPFGDVPVEKGTLAILVGSHN</sequence>
<dbReference type="AlphaFoldDB" id="A0A382BR26"/>
<dbReference type="Gene3D" id="2.60.120.620">
    <property type="entry name" value="q2cbj1_9rhob like domain"/>
    <property type="match status" value="1"/>
</dbReference>
<evidence type="ECO:0000313" key="1">
    <source>
        <dbReference type="EMBL" id="SVB15597.1"/>
    </source>
</evidence>
<dbReference type="InterPro" id="IPR008775">
    <property type="entry name" value="Phytyl_CoA_dOase-like"/>
</dbReference>
<feature type="non-terminal residue" evidence="1">
    <location>
        <position position="186"/>
    </location>
</feature>
<dbReference type="Pfam" id="PF05721">
    <property type="entry name" value="PhyH"/>
    <property type="match status" value="1"/>
</dbReference>
<dbReference type="PANTHER" id="PTHR40128:SF1">
    <property type="entry name" value="PHYTANOYL-COA HYDROXYLASE"/>
    <property type="match status" value="1"/>
</dbReference>
<dbReference type="EMBL" id="UINC01030730">
    <property type="protein sequence ID" value="SVB15597.1"/>
    <property type="molecule type" value="Genomic_DNA"/>
</dbReference>
<protein>
    <recommendedName>
        <fullName evidence="2">Phytanoyl-CoA dioxygenase</fullName>
    </recommendedName>
</protein>
<dbReference type="SUPFAM" id="SSF51197">
    <property type="entry name" value="Clavaminate synthase-like"/>
    <property type="match status" value="1"/>
</dbReference>
<evidence type="ECO:0008006" key="2">
    <source>
        <dbReference type="Google" id="ProtNLM"/>
    </source>
</evidence>